<evidence type="ECO:0000259" key="2">
    <source>
        <dbReference type="Pfam" id="PF04935"/>
    </source>
</evidence>
<feature type="region of interest" description="Disordered" evidence="1">
    <location>
        <begin position="1"/>
        <end position="36"/>
    </location>
</feature>
<dbReference type="Proteomes" id="UP000195521">
    <property type="component" value="Unassembled WGS sequence"/>
</dbReference>
<dbReference type="OrthoDB" id="378879at2759"/>
<reference evidence="4" key="1">
    <citation type="submission" date="2017-04" db="EMBL/GenBank/DDBJ databases">
        <title>Plasmodium gonderi genome.</title>
        <authorList>
            <person name="Arisue N."/>
            <person name="Honma H."/>
            <person name="Kawai S."/>
            <person name="Tougan T."/>
            <person name="Tanabe K."/>
            <person name="Horii T."/>
        </authorList>
    </citation>
    <scope>NUCLEOTIDE SEQUENCE [LARGE SCALE GENOMIC DNA]</scope>
    <source>
        <strain evidence="4">ATCC 30045</strain>
    </source>
</reference>
<dbReference type="InterPro" id="IPR029190">
    <property type="entry name" value="Rrp14/SURF6_C"/>
</dbReference>
<dbReference type="OMA" id="KSRKRWA"/>
<gene>
    <name evidence="3" type="ORF">PGO_072630</name>
</gene>
<sequence length="143" mass="16896">MKSKKFKRETNFVSSKNGRRGIPTGEKITQDTQNDSTDDLIIGNMVDLNKKESTKKTLPKVVQIRRDLRKLRKEKAIISKMDSEDREKTEHLLQVHKAMLKSKGEKVYDEKSLNKRRKSILKKKNKSRKRWEEKLSKERGTKR</sequence>
<name>A0A1Y1JFB9_PLAGO</name>
<feature type="domain" description="Ribosomal RNA-processing protein 14/surfeit locus protein 6 C-terminal" evidence="2">
    <location>
        <begin position="48"/>
        <end position="137"/>
    </location>
</feature>
<evidence type="ECO:0000256" key="1">
    <source>
        <dbReference type="SAM" id="MobiDB-lite"/>
    </source>
</evidence>
<dbReference type="GeneID" id="39747061"/>
<accession>A0A1Y1JFB9</accession>
<dbReference type="RefSeq" id="XP_028542937.1">
    <property type="nucleotide sequence ID" value="XM_028687136.1"/>
</dbReference>
<evidence type="ECO:0000313" key="4">
    <source>
        <dbReference type="Proteomes" id="UP000195521"/>
    </source>
</evidence>
<comment type="caution">
    <text evidence="3">The sequence shown here is derived from an EMBL/GenBank/DDBJ whole genome shotgun (WGS) entry which is preliminary data.</text>
</comment>
<protein>
    <recommendedName>
        <fullName evidence="2">Ribosomal RNA-processing protein 14/surfeit locus protein 6 C-terminal domain-containing protein</fullName>
    </recommendedName>
</protein>
<dbReference type="Pfam" id="PF04935">
    <property type="entry name" value="SURF6"/>
    <property type="match status" value="1"/>
</dbReference>
<feature type="compositionally biased region" description="Basic and acidic residues" evidence="1">
    <location>
        <begin position="130"/>
        <end position="143"/>
    </location>
</feature>
<evidence type="ECO:0000313" key="3">
    <source>
        <dbReference type="EMBL" id="GAW80348.1"/>
    </source>
</evidence>
<feature type="compositionally biased region" description="Basic and acidic residues" evidence="1">
    <location>
        <begin position="103"/>
        <end position="113"/>
    </location>
</feature>
<feature type="region of interest" description="Disordered" evidence="1">
    <location>
        <begin position="103"/>
        <end position="143"/>
    </location>
</feature>
<dbReference type="AlphaFoldDB" id="A0A1Y1JFB9"/>
<proteinExistence type="predicted"/>
<feature type="compositionally biased region" description="Basic residues" evidence="1">
    <location>
        <begin position="114"/>
        <end position="129"/>
    </location>
</feature>
<dbReference type="EMBL" id="BDQF01000008">
    <property type="protein sequence ID" value="GAW80348.1"/>
    <property type="molecule type" value="Genomic_DNA"/>
</dbReference>
<keyword evidence="4" id="KW-1185">Reference proteome</keyword>
<organism evidence="3 4">
    <name type="scientific">Plasmodium gonderi</name>
    <dbReference type="NCBI Taxonomy" id="77519"/>
    <lineage>
        <taxon>Eukaryota</taxon>
        <taxon>Sar</taxon>
        <taxon>Alveolata</taxon>
        <taxon>Apicomplexa</taxon>
        <taxon>Aconoidasida</taxon>
        <taxon>Haemosporida</taxon>
        <taxon>Plasmodiidae</taxon>
        <taxon>Plasmodium</taxon>
        <taxon>Plasmodium (Plasmodium)</taxon>
    </lineage>
</organism>